<feature type="region of interest" description="Disordered" evidence="5">
    <location>
        <begin position="1"/>
        <end position="84"/>
    </location>
</feature>
<dbReference type="SUPFAM" id="SSF47923">
    <property type="entry name" value="Ypt/Rab-GAP domain of gyp1p"/>
    <property type="match status" value="2"/>
</dbReference>
<protein>
    <recommendedName>
        <fullName evidence="6">Rab-GAP TBC domain-containing protein</fullName>
    </recommendedName>
</protein>
<name>A0A0K2T7D3_LEPSM</name>
<feature type="region of interest" description="Disordered" evidence="5">
    <location>
        <begin position="110"/>
        <end position="153"/>
    </location>
</feature>
<dbReference type="GO" id="GO:0005096">
    <property type="term" value="F:GTPase activator activity"/>
    <property type="evidence" value="ECO:0007669"/>
    <property type="project" value="UniProtKB-KW"/>
</dbReference>
<feature type="compositionally biased region" description="Low complexity" evidence="5">
    <location>
        <begin position="19"/>
        <end position="39"/>
    </location>
</feature>
<reference evidence="7" key="1">
    <citation type="submission" date="2014-05" db="EMBL/GenBank/DDBJ databases">
        <authorList>
            <person name="Chronopoulou M."/>
        </authorList>
    </citation>
    <scope>NUCLEOTIDE SEQUENCE</scope>
    <source>
        <tissue evidence="7">Whole organism</tissue>
    </source>
</reference>
<dbReference type="OrthoDB" id="295078at2759"/>
<dbReference type="SMART" id="SM00164">
    <property type="entry name" value="TBC"/>
    <property type="match status" value="1"/>
</dbReference>
<evidence type="ECO:0000256" key="3">
    <source>
        <dbReference type="ARBA" id="ARBA00023054"/>
    </source>
</evidence>
<dbReference type="InterPro" id="IPR050302">
    <property type="entry name" value="Rab_GAP_TBC_domain"/>
</dbReference>
<feature type="coiled-coil region" evidence="4">
    <location>
        <begin position="424"/>
        <end position="479"/>
    </location>
</feature>
<dbReference type="Gene3D" id="1.10.8.270">
    <property type="entry name" value="putative rabgap domain of human tbc1 domain family member 14 like domains"/>
    <property type="match status" value="1"/>
</dbReference>
<feature type="coiled-coil region" evidence="4">
    <location>
        <begin position="807"/>
        <end position="860"/>
    </location>
</feature>
<feature type="compositionally biased region" description="Low complexity" evidence="5">
    <location>
        <begin position="881"/>
        <end position="894"/>
    </location>
</feature>
<evidence type="ECO:0000313" key="7">
    <source>
        <dbReference type="EMBL" id="CDW21346.1"/>
    </source>
</evidence>
<dbReference type="InterPro" id="IPR035969">
    <property type="entry name" value="Rab-GAP_TBC_sf"/>
</dbReference>
<organism evidence="7">
    <name type="scientific">Lepeophtheirus salmonis</name>
    <name type="common">Salmon louse</name>
    <name type="synonym">Caligus salmonis</name>
    <dbReference type="NCBI Taxonomy" id="72036"/>
    <lineage>
        <taxon>Eukaryota</taxon>
        <taxon>Metazoa</taxon>
        <taxon>Ecdysozoa</taxon>
        <taxon>Arthropoda</taxon>
        <taxon>Crustacea</taxon>
        <taxon>Multicrustacea</taxon>
        <taxon>Hexanauplia</taxon>
        <taxon>Copepoda</taxon>
        <taxon>Siphonostomatoida</taxon>
        <taxon>Caligidae</taxon>
        <taxon>Lepeophtheirus</taxon>
    </lineage>
</organism>
<evidence type="ECO:0000256" key="2">
    <source>
        <dbReference type="ARBA" id="ARBA00022553"/>
    </source>
</evidence>
<feature type="non-terminal residue" evidence="7">
    <location>
        <position position="907"/>
    </location>
</feature>
<feature type="compositionally biased region" description="Polar residues" evidence="5">
    <location>
        <begin position="895"/>
        <end position="907"/>
    </location>
</feature>
<keyword evidence="2" id="KW-0597">Phosphoprotein</keyword>
<dbReference type="PROSITE" id="PS50086">
    <property type="entry name" value="TBC_RABGAP"/>
    <property type="match status" value="1"/>
</dbReference>
<dbReference type="FunFam" id="1.10.8.270:FF:000003">
    <property type="entry name" value="Ecotropic viral integration site 5"/>
    <property type="match status" value="1"/>
</dbReference>
<accession>A0A0K2T7D3</accession>
<dbReference type="GO" id="GO:0031267">
    <property type="term" value="F:small GTPase binding"/>
    <property type="evidence" value="ECO:0007669"/>
    <property type="project" value="TreeGrafter"/>
</dbReference>
<dbReference type="FunFam" id="1.10.472.80:FF:000002">
    <property type="entry name" value="Ecotropic viral integration site 5"/>
    <property type="match status" value="1"/>
</dbReference>
<feature type="compositionally biased region" description="Polar residues" evidence="5">
    <location>
        <begin position="42"/>
        <end position="51"/>
    </location>
</feature>
<dbReference type="PANTHER" id="PTHR47219">
    <property type="entry name" value="RAB GTPASE-ACTIVATING PROTEIN 1-LIKE"/>
    <property type="match status" value="1"/>
</dbReference>
<feature type="coiled-coil region" evidence="4">
    <location>
        <begin position="549"/>
        <end position="604"/>
    </location>
</feature>
<sequence length="907" mass="102435">MNDVSEYGITGDEEDRISSDGSCITINSSSSNGNSVSRKSSMESVLSNDVTMSEGGETISNQICNSNNGKDAEEDNNNSLPKDVSGEELELLKKLEEANRLIETDAKSLNSLKSGSGHSRRSSDTSQISITSGTSSNVTVSSQPEQSPAHDPEEDLWSYWGKIISEWESGSRKKVPNFKELVRKGIPHHFRGIAWQLLCGAHESKDNKKKYADYMKTQSACEKVIRRDMARTYPEHEFFKKKDGIGQEALFNVMKAYSIHDREVGYCQGSAFIVGLLLMQMPEEESFAVLVKIMQEYRMREMFKPSMAELGLCMYQLDMLLQEHVPDVYAHFQSQSVHTNLYASSWFLTLFTTSLPINLSCRVMDCFLSEGTEVIFRLALALIILGRHDLLVEDMEGVIRYFQKDMPAKFDAEPNNVFDLAFSLKINQKKMKKMEKEYTTMKTKEKEDEIELKRLRTENRLLRQRVDLLETESSELADRLIQGQVTRAEVEEHTFAIKRELAAIKQHDIDTNAKLEEAKDQITTLSEIVESSSKPSSMEEEVFLKSEIIKQKEEMISCLQDELIKVRLREAENEESIKNLSEKLQEVEEEKKKLREIIPENEVASLQEELAASKLREAEAQLALKDLRISVTELQGLWTKHLKRRADEKANDPDSSSFRSGFNINSNGDVVSSNTTSSITMPSTPKKLLGTLLDPVGVVNAKSEAARLEEELMTSRLVEVEGQAQIKTLELQVMTLETQNQVIANQLKRQGDEVTSLQDDVDKKNGFESELRVQLKESHRKYTDLETCMKEEIMLARIRDAENTQCVAELTQKISSLEYKNQEILTEGNLASSIRQSDKVRELQDTIASLRAQVTRLSLMNSKLSKSLSLHNLAMSFSCSSSSSSSSLSTPSTTPNRVESPSTAHLR</sequence>
<dbReference type="Gene3D" id="1.10.472.80">
    <property type="entry name" value="Ypt/Rab-GAP domain of gyp1p, domain 3"/>
    <property type="match status" value="1"/>
</dbReference>
<dbReference type="EMBL" id="HACA01003985">
    <property type="protein sequence ID" value="CDW21346.1"/>
    <property type="molecule type" value="Transcribed_RNA"/>
</dbReference>
<feature type="compositionally biased region" description="Polar residues" evidence="5">
    <location>
        <begin position="58"/>
        <end position="69"/>
    </location>
</feature>
<dbReference type="PANTHER" id="PTHR47219:SF22">
    <property type="entry name" value="RAB-GAP TBC DOMAIN-CONTAINING PROTEIN"/>
    <property type="match status" value="1"/>
</dbReference>
<feature type="domain" description="Rab-GAP TBC" evidence="6">
    <location>
        <begin position="185"/>
        <end position="371"/>
    </location>
</feature>
<evidence type="ECO:0000256" key="1">
    <source>
        <dbReference type="ARBA" id="ARBA00022468"/>
    </source>
</evidence>
<dbReference type="AlphaFoldDB" id="A0A0K2T7D3"/>
<proteinExistence type="predicted"/>
<feature type="compositionally biased region" description="Low complexity" evidence="5">
    <location>
        <begin position="124"/>
        <end position="142"/>
    </location>
</feature>
<evidence type="ECO:0000256" key="5">
    <source>
        <dbReference type="SAM" id="MobiDB-lite"/>
    </source>
</evidence>
<keyword evidence="1" id="KW-0343">GTPase activation</keyword>
<keyword evidence="3 4" id="KW-0175">Coiled coil</keyword>
<evidence type="ECO:0000256" key="4">
    <source>
        <dbReference type="SAM" id="Coils"/>
    </source>
</evidence>
<dbReference type="Gene3D" id="1.10.10.750">
    <property type="entry name" value="Ypt/Rab-GAP domain of gyp1p, domain 1"/>
    <property type="match status" value="1"/>
</dbReference>
<dbReference type="Pfam" id="PF00566">
    <property type="entry name" value="RabGAP-TBC"/>
    <property type="match status" value="1"/>
</dbReference>
<dbReference type="FunFam" id="1.10.10.750:FF:000003">
    <property type="entry name" value="GTPase activating protein (Evi5)"/>
    <property type="match status" value="1"/>
</dbReference>
<evidence type="ECO:0000259" key="6">
    <source>
        <dbReference type="PROSITE" id="PS50086"/>
    </source>
</evidence>
<dbReference type="InterPro" id="IPR000195">
    <property type="entry name" value="Rab-GAP-TBC_dom"/>
</dbReference>
<feature type="region of interest" description="Disordered" evidence="5">
    <location>
        <begin position="881"/>
        <end position="907"/>
    </location>
</feature>